<sequence length="180" mass="19489">MRQFRSVGIAVLIAAGGIANVSAWAELPMKPGLWEIQPTVQLPSQNGAGPMLDMSQVVQAMSPQMRSQMEALMQKQGVSMGANGGIRVCTTRDMIERNRLPQKNGCESSITSQSGDKYRLHFNCGSPPTVGEGEVVFRNSEAYTTRVEITHQEQGKEFAVTMESSAKWLGSDCGSLQPAP</sequence>
<dbReference type="AlphaFoldDB" id="A0A149VWN0"/>
<dbReference type="Pfam" id="PF12276">
    <property type="entry name" value="DUF3617"/>
    <property type="match status" value="1"/>
</dbReference>
<evidence type="ECO:0000313" key="1">
    <source>
        <dbReference type="EMBL" id="KXW57635.1"/>
    </source>
</evidence>
<evidence type="ECO:0008006" key="3">
    <source>
        <dbReference type="Google" id="ProtNLM"/>
    </source>
</evidence>
<dbReference type="EMBL" id="LRRD01000045">
    <property type="protein sequence ID" value="KXW57635.1"/>
    <property type="molecule type" value="Genomic_DNA"/>
</dbReference>
<comment type="caution">
    <text evidence="1">The sequence shown here is derived from an EMBL/GenBank/DDBJ whole genome shotgun (WGS) entry which is preliminary data.</text>
</comment>
<dbReference type="PATRIC" id="fig|1789004.3.peg.1863"/>
<dbReference type="InterPro" id="IPR022061">
    <property type="entry name" value="DUF3617"/>
</dbReference>
<dbReference type="Proteomes" id="UP000075653">
    <property type="component" value="Unassembled WGS sequence"/>
</dbReference>
<gene>
    <name evidence="1" type="ORF">FEMY_18230</name>
</gene>
<protein>
    <recommendedName>
        <fullName evidence="3">DUF3617 domain-containing protein</fullName>
    </recommendedName>
</protein>
<accession>A0A149VWN0</accession>
<keyword evidence="2" id="KW-1185">Reference proteome</keyword>
<evidence type="ECO:0000313" key="2">
    <source>
        <dbReference type="Proteomes" id="UP000075653"/>
    </source>
</evidence>
<reference evidence="1 2" key="1">
    <citation type="submission" date="2016-01" db="EMBL/GenBank/DDBJ databases">
        <title>Genome sequence of the acidophilic iron oxidising Ferrovum strain Z-31.</title>
        <authorList>
            <person name="Poehlein A."/>
            <person name="Ullrich S.R."/>
            <person name="Schloemann M."/>
            <person name="Muehling M."/>
            <person name="Daniel R."/>
        </authorList>
    </citation>
    <scope>NUCLEOTIDE SEQUENCE [LARGE SCALE GENOMIC DNA]</scope>
    <source>
        <strain evidence="1 2">Z-31</strain>
    </source>
</reference>
<organism evidence="1 2">
    <name type="scientific">Ferrovum myxofaciens</name>
    <dbReference type="NCBI Taxonomy" id="416213"/>
    <lineage>
        <taxon>Bacteria</taxon>
        <taxon>Pseudomonadati</taxon>
        <taxon>Pseudomonadota</taxon>
        <taxon>Betaproteobacteria</taxon>
        <taxon>Ferrovales</taxon>
        <taxon>Ferrovaceae</taxon>
        <taxon>Ferrovum</taxon>
    </lineage>
</organism>
<name>A0A149VWN0_9PROT</name>
<dbReference type="RefSeq" id="WP_062188296.1">
    <property type="nucleotide sequence ID" value="NZ_LRRD01000045.1"/>
</dbReference>
<proteinExistence type="predicted"/>